<proteinExistence type="inferred from homology"/>
<dbReference type="EMBL" id="KL584976">
    <property type="protein sequence ID" value="KEQ88028.1"/>
    <property type="molecule type" value="Genomic_DNA"/>
</dbReference>
<evidence type="ECO:0000256" key="4">
    <source>
        <dbReference type="ARBA" id="ARBA00023128"/>
    </source>
</evidence>
<dbReference type="Pfam" id="PF13741">
    <property type="entry name" value="MRP-S25"/>
    <property type="match status" value="1"/>
</dbReference>
<accession>A0A074XR23</accession>
<keyword evidence="5" id="KW-0687">Ribonucleoprotein</keyword>
<comment type="subcellular location">
    <subcellularLocation>
        <location evidence="1">Mitochondrion</location>
    </subcellularLocation>
</comment>
<evidence type="ECO:0000256" key="6">
    <source>
        <dbReference type="ARBA" id="ARBA00035137"/>
    </source>
</evidence>
<evidence type="ECO:0000256" key="1">
    <source>
        <dbReference type="ARBA" id="ARBA00004173"/>
    </source>
</evidence>
<feature type="region of interest" description="Disordered" evidence="8">
    <location>
        <begin position="210"/>
        <end position="259"/>
    </location>
</feature>
<evidence type="ECO:0000256" key="5">
    <source>
        <dbReference type="ARBA" id="ARBA00023274"/>
    </source>
</evidence>
<dbReference type="PANTHER" id="PTHR37799">
    <property type="entry name" value="37S RIBOSOMAL PROTEIN S25, MITOCHONDRIAL"/>
    <property type="match status" value="1"/>
</dbReference>
<dbReference type="STRING" id="1043002.A0A074XR23"/>
<keyword evidence="10" id="KW-1185">Reference proteome</keyword>
<feature type="compositionally biased region" description="Low complexity" evidence="8">
    <location>
        <begin position="217"/>
        <end position="230"/>
    </location>
</feature>
<dbReference type="GeneID" id="40744851"/>
<evidence type="ECO:0000256" key="7">
    <source>
        <dbReference type="ARBA" id="ARBA00035421"/>
    </source>
</evidence>
<dbReference type="GO" id="GO:0005763">
    <property type="term" value="C:mitochondrial small ribosomal subunit"/>
    <property type="evidence" value="ECO:0007669"/>
    <property type="project" value="InterPro"/>
</dbReference>
<dbReference type="GO" id="GO:0003735">
    <property type="term" value="F:structural constituent of ribosome"/>
    <property type="evidence" value="ECO:0007669"/>
    <property type="project" value="InterPro"/>
</dbReference>
<dbReference type="InterPro" id="IPR016939">
    <property type="entry name" value="Ribosomal_mS23_fun"/>
</dbReference>
<dbReference type="OrthoDB" id="5542239at2759"/>
<evidence type="ECO:0000313" key="9">
    <source>
        <dbReference type="EMBL" id="KEQ88028.1"/>
    </source>
</evidence>
<organism evidence="9 10">
    <name type="scientific">Aureobasidium pullulans EXF-150</name>
    <dbReference type="NCBI Taxonomy" id="1043002"/>
    <lineage>
        <taxon>Eukaryota</taxon>
        <taxon>Fungi</taxon>
        <taxon>Dikarya</taxon>
        <taxon>Ascomycota</taxon>
        <taxon>Pezizomycotina</taxon>
        <taxon>Dothideomycetes</taxon>
        <taxon>Dothideomycetidae</taxon>
        <taxon>Dothideales</taxon>
        <taxon>Saccotheciaceae</taxon>
        <taxon>Aureobasidium</taxon>
    </lineage>
</organism>
<gene>
    <name evidence="9" type="ORF">M438DRAFT_313146</name>
</gene>
<dbReference type="AlphaFoldDB" id="A0A074XR23"/>
<dbReference type="RefSeq" id="XP_029764215.1">
    <property type="nucleotide sequence ID" value="XM_029902545.1"/>
</dbReference>
<sequence length="259" mass="29423">MGRYNFAPQRVHQAATRLLQVRSAARGGPSQPPPPWYTVIGNLPPSERLVRPPLQPARRKGRKASKLFQPVNLKYEEDQLRLDFFGDHPWELARPRQIVEDDGKDYQKFDWSQLDQPTKQIDGESVVQRQAWLMGLVPYTKLGAYDKARKEFYEVRHQQDIERRVAREEALWTGAEFGPSPLDIGMQLEDQKYEEWRDWATKEITAIRQLSGSSGSALDQDALLDPQADDINAALDEVEPSVPGSKRGQTAQGGALVHP</sequence>
<dbReference type="HOGENOM" id="CLU_081350_0_0_1"/>
<keyword evidence="3 9" id="KW-0689">Ribosomal protein</keyword>
<protein>
    <recommendedName>
        <fullName evidence="6">Small ribosomal subunit protein mS23</fullName>
    </recommendedName>
    <alternativeName>
        <fullName evidence="7">37S ribosomal protein S25, mitochondrial</fullName>
    </alternativeName>
</protein>
<evidence type="ECO:0000256" key="8">
    <source>
        <dbReference type="SAM" id="MobiDB-lite"/>
    </source>
</evidence>
<comment type="similarity">
    <text evidence="2">Belongs to the mitochondrion-specific ribosomal protein mS23 family.</text>
</comment>
<dbReference type="Proteomes" id="UP000030706">
    <property type="component" value="Unassembled WGS sequence"/>
</dbReference>
<keyword evidence="4" id="KW-0496">Mitochondrion</keyword>
<evidence type="ECO:0000256" key="3">
    <source>
        <dbReference type="ARBA" id="ARBA00022980"/>
    </source>
</evidence>
<evidence type="ECO:0000256" key="2">
    <source>
        <dbReference type="ARBA" id="ARBA00009864"/>
    </source>
</evidence>
<name>A0A074XR23_AURPU</name>
<dbReference type="PANTHER" id="PTHR37799:SF1">
    <property type="entry name" value="SMALL RIBOSOMAL SUBUNIT PROTEIN MS23"/>
    <property type="match status" value="1"/>
</dbReference>
<evidence type="ECO:0000313" key="10">
    <source>
        <dbReference type="Proteomes" id="UP000030706"/>
    </source>
</evidence>
<reference evidence="9 10" key="1">
    <citation type="journal article" date="2014" name="BMC Genomics">
        <title>Genome sequencing of four Aureobasidium pullulans varieties: biotechnological potential, stress tolerance, and description of new species.</title>
        <authorList>
            <person name="Gostin Ar C."/>
            <person name="Ohm R.A."/>
            <person name="Kogej T."/>
            <person name="Sonjak S."/>
            <person name="Turk M."/>
            <person name="Zajc J."/>
            <person name="Zalar P."/>
            <person name="Grube M."/>
            <person name="Sun H."/>
            <person name="Han J."/>
            <person name="Sharma A."/>
            <person name="Chiniquy J."/>
            <person name="Ngan C.Y."/>
            <person name="Lipzen A."/>
            <person name="Barry K."/>
            <person name="Grigoriev I.V."/>
            <person name="Gunde-Cimerman N."/>
        </authorList>
    </citation>
    <scope>NUCLEOTIDE SEQUENCE [LARGE SCALE GENOMIC DNA]</scope>
    <source>
        <strain evidence="9 10">EXF-150</strain>
    </source>
</reference>